<proteinExistence type="predicted"/>
<dbReference type="GO" id="GO:0016787">
    <property type="term" value="F:hydrolase activity"/>
    <property type="evidence" value="ECO:0007669"/>
    <property type="project" value="UniProtKB-KW"/>
</dbReference>
<protein>
    <submittedName>
        <fullName evidence="3">Alpha/beta fold hydrolase</fullName>
    </submittedName>
</protein>
<sequence>MDIAADHPDFPRQFARTRRFSLGAVRNLTVSPDGERVLFIRSGGGSDPVGRLWVWEAGGERLLADPYALGAGTGGAVTAQERARRERARDLSEGVSTYATDAAGDLVAFALGGLLWTVRSGGGHPVTVAAEGPVADPRPSPDGRLIAYVTGGALRVVAPDGSGERLLAAPENTEVTYGLTDYVSAEEMGRVRGFWWAPDSKALLVARVDTTRVRRRYLSDPAQPQLPPRVLRYPAAGTANAEVSLHLLTLGTGSGGAARRAVDWDGGAFEYLPAAGWDAHGPLAAVQSRDQRTLRVLAVDTADGSTRILHEQRDRDWVELLPGTPCRTASGALVHPVESEDTRRLRVGDETVTPAGLQVTGVLGTAGEDVLFTGVDDPVEEHVWRYSPASGCVRLSGRPGKHEAASGGPTTVLDGLTEDGQEVTVVRGGARVGSIGSLTEAPVLPPRPEFLTLGERRLRSALFLPSGHPAGGQGAAGGAPLPVLVNPYGGPGMRLVLRARHWHACVSQWFADQGFAVLVTDGRGTPGRGPEWEKAVRGDQLTPVMEDQIDALRAAAATRPCLDTERVAIRGWSFGGTLAAAAVLRHPDVFHAAVSGAGPTDQRLYDTHWKERFLGHPDEEPENYDRCSLLAEAASLTRPLLLVHGMADDNVTIAHTLRFSAALLAAGREHSVLPLSGASHLVKDETTGARLLEAELGFLRKALCR</sequence>
<dbReference type="SUPFAM" id="SSF82171">
    <property type="entry name" value="DPP6 N-terminal domain-like"/>
    <property type="match status" value="1"/>
</dbReference>
<dbReference type="Proteomes" id="UP001156389">
    <property type="component" value="Unassembled WGS sequence"/>
</dbReference>
<dbReference type="PANTHER" id="PTHR11731:SF193">
    <property type="entry name" value="DIPEPTIDYL PEPTIDASE 9"/>
    <property type="match status" value="1"/>
</dbReference>
<dbReference type="InterPro" id="IPR002469">
    <property type="entry name" value="Peptidase_S9B_N"/>
</dbReference>
<accession>A0ABT2K3I1</accession>
<gene>
    <name evidence="3" type="ORF">LHJ74_29640</name>
</gene>
<dbReference type="PANTHER" id="PTHR11731">
    <property type="entry name" value="PROTEASE FAMILY S9B,C DIPEPTIDYL-PEPTIDASE IV-RELATED"/>
    <property type="match status" value="1"/>
</dbReference>
<evidence type="ECO:0000313" key="3">
    <source>
        <dbReference type="EMBL" id="MCT2594024.1"/>
    </source>
</evidence>
<keyword evidence="3" id="KW-0378">Hydrolase</keyword>
<organism evidence="3 4">
    <name type="scientific">Streptomyces gossypii</name>
    <dbReference type="NCBI Taxonomy" id="2883101"/>
    <lineage>
        <taxon>Bacteria</taxon>
        <taxon>Bacillati</taxon>
        <taxon>Actinomycetota</taxon>
        <taxon>Actinomycetes</taxon>
        <taxon>Kitasatosporales</taxon>
        <taxon>Streptomycetaceae</taxon>
        <taxon>Streptomyces</taxon>
    </lineage>
</organism>
<evidence type="ECO:0000259" key="2">
    <source>
        <dbReference type="Pfam" id="PF00930"/>
    </source>
</evidence>
<reference evidence="3 4" key="1">
    <citation type="submission" date="2021-10" db="EMBL/GenBank/DDBJ databases">
        <title>Streptomyces gossypii sp. nov., isolated from soil collected from cotton field.</title>
        <authorList>
            <person name="Ge X."/>
            <person name="Chen X."/>
            <person name="Liu W."/>
        </authorList>
    </citation>
    <scope>NUCLEOTIDE SEQUENCE [LARGE SCALE GENOMIC DNA]</scope>
    <source>
        <strain evidence="3 4">N2-109</strain>
    </source>
</reference>
<dbReference type="RefSeq" id="WP_260221324.1">
    <property type="nucleotide sequence ID" value="NZ_JAJAGO010000017.1"/>
</dbReference>
<evidence type="ECO:0000313" key="4">
    <source>
        <dbReference type="Proteomes" id="UP001156389"/>
    </source>
</evidence>
<comment type="caution">
    <text evidence="3">The sequence shown here is derived from an EMBL/GenBank/DDBJ whole genome shotgun (WGS) entry which is preliminary data.</text>
</comment>
<evidence type="ECO:0000259" key="1">
    <source>
        <dbReference type="Pfam" id="PF00326"/>
    </source>
</evidence>
<feature type="domain" description="Dipeptidylpeptidase IV N-terminal" evidence="2">
    <location>
        <begin position="131"/>
        <end position="387"/>
    </location>
</feature>
<dbReference type="Pfam" id="PF00326">
    <property type="entry name" value="Peptidase_S9"/>
    <property type="match status" value="1"/>
</dbReference>
<keyword evidence="4" id="KW-1185">Reference proteome</keyword>
<dbReference type="SUPFAM" id="SSF53474">
    <property type="entry name" value="alpha/beta-Hydrolases"/>
    <property type="match status" value="1"/>
</dbReference>
<dbReference type="Gene3D" id="3.40.50.1820">
    <property type="entry name" value="alpha/beta hydrolase"/>
    <property type="match status" value="1"/>
</dbReference>
<dbReference type="InterPro" id="IPR001375">
    <property type="entry name" value="Peptidase_S9_cat"/>
</dbReference>
<feature type="domain" description="Peptidase S9 prolyl oligopeptidase catalytic" evidence="1">
    <location>
        <begin position="507"/>
        <end position="703"/>
    </location>
</feature>
<dbReference type="Gene3D" id="2.140.10.30">
    <property type="entry name" value="Dipeptidylpeptidase IV, N-terminal domain"/>
    <property type="match status" value="1"/>
</dbReference>
<dbReference type="InterPro" id="IPR050278">
    <property type="entry name" value="Serine_Prot_S9B/DPPIV"/>
</dbReference>
<dbReference type="InterPro" id="IPR029058">
    <property type="entry name" value="AB_hydrolase_fold"/>
</dbReference>
<dbReference type="Pfam" id="PF00930">
    <property type="entry name" value="DPPIV_N"/>
    <property type="match status" value="1"/>
</dbReference>
<name>A0ABT2K3I1_9ACTN</name>
<dbReference type="EMBL" id="JAJAGO010000017">
    <property type="protein sequence ID" value="MCT2594024.1"/>
    <property type="molecule type" value="Genomic_DNA"/>
</dbReference>